<dbReference type="GO" id="GO:0022857">
    <property type="term" value="F:transmembrane transporter activity"/>
    <property type="evidence" value="ECO:0007669"/>
    <property type="project" value="InterPro"/>
</dbReference>
<feature type="domain" description="ABC transporter" evidence="4">
    <location>
        <begin position="4"/>
        <end position="234"/>
    </location>
</feature>
<name>A0A1G7BI50_9RHOB</name>
<sequence>MAFLVLDGLTKTYGEVRAVDSLSCTVEKGEFVSLLGPSGCGKTTTLQMIAGFETPTSGRIELAGRNLASIPARQRGLGIVFQTYALFMHMTVRENVSFGLEMRKVSGRELKTRVDRALEMVHLGALADRYPRAMSGGQRQRVALARALVIEPELLLLDEPLSNLDAKLREEMQLELRRIQREAGVTTVMVTHDQSEALAMSDRVVVMNGGRLQQVDSPFDVYETPKSSFVSTFLGKSNNFAARLESTTDTGSVLTSGGITLSGPRASLLPGAAEIAIRPERIELTGPEQGIVSGTVRERIFLGAQWMLAIETAMGEFLVARRNSGNREADIGDTVHLVWAPQDLRILPAKEGARS</sequence>
<protein>
    <submittedName>
        <fullName evidence="5">Putative spermidine/putrescine transport system ATP-binding protein</fullName>
    </submittedName>
</protein>
<dbReference type="InterPro" id="IPR008995">
    <property type="entry name" value="Mo/tungstate-bd_C_term_dom"/>
</dbReference>
<evidence type="ECO:0000256" key="3">
    <source>
        <dbReference type="ARBA" id="ARBA00022840"/>
    </source>
</evidence>
<dbReference type="STRING" id="282683.SAMN04488105_102189"/>
<dbReference type="EMBL" id="FNAV01000002">
    <property type="protein sequence ID" value="SDE26642.1"/>
    <property type="molecule type" value="Genomic_DNA"/>
</dbReference>
<dbReference type="Gene3D" id="3.40.50.300">
    <property type="entry name" value="P-loop containing nucleotide triphosphate hydrolases"/>
    <property type="match status" value="1"/>
</dbReference>
<dbReference type="InterPro" id="IPR050093">
    <property type="entry name" value="ABC_SmlMolc_Importer"/>
</dbReference>
<dbReference type="InterPro" id="IPR003593">
    <property type="entry name" value="AAA+_ATPase"/>
</dbReference>
<keyword evidence="3 5" id="KW-0067">ATP-binding</keyword>
<dbReference type="InterPro" id="IPR013611">
    <property type="entry name" value="Transp-assoc_OB_typ2"/>
</dbReference>
<dbReference type="PANTHER" id="PTHR42781:SF4">
    <property type="entry name" value="SPERMIDINE_PUTRESCINE IMPORT ATP-BINDING PROTEIN POTA"/>
    <property type="match status" value="1"/>
</dbReference>
<keyword evidence="6" id="KW-1185">Reference proteome</keyword>
<dbReference type="Pfam" id="PF00005">
    <property type="entry name" value="ABC_tran"/>
    <property type="match status" value="1"/>
</dbReference>
<organism evidence="5 6">
    <name type="scientific">Salipiger thiooxidans</name>
    <dbReference type="NCBI Taxonomy" id="282683"/>
    <lineage>
        <taxon>Bacteria</taxon>
        <taxon>Pseudomonadati</taxon>
        <taxon>Pseudomonadota</taxon>
        <taxon>Alphaproteobacteria</taxon>
        <taxon>Rhodobacterales</taxon>
        <taxon>Roseobacteraceae</taxon>
        <taxon>Salipiger</taxon>
    </lineage>
</organism>
<keyword evidence="2" id="KW-0547">Nucleotide-binding</keyword>
<dbReference type="InterPro" id="IPR017871">
    <property type="entry name" value="ABC_transporter-like_CS"/>
</dbReference>
<gene>
    <name evidence="5" type="ORF">SAMN04488105_102189</name>
</gene>
<reference evidence="6" key="1">
    <citation type="submission" date="2016-10" db="EMBL/GenBank/DDBJ databases">
        <authorList>
            <person name="Varghese N."/>
            <person name="Submissions S."/>
        </authorList>
    </citation>
    <scope>NUCLEOTIDE SEQUENCE [LARGE SCALE GENOMIC DNA]</scope>
    <source>
        <strain evidence="6">DSM 10146</strain>
    </source>
</reference>
<dbReference type="PROSITE" id="PS00211">
    <property type="entry name" value="ABC_TRANSPORTER_1"/>
    <property type="match status" value="1"/>
</dbReference>
<evidence type="ECO:0000313" key="5">
    <source>
        <dbReference type="EMBL" id="SDE26642.1"/>
    </source>
</evidence>
<dbReference type="InterPro" id="IPR003439">
    <property type="entry name" value="ABC_transporter-like_ATP-bd"/>
</dbReference>
<dbReference type="Proteomes" id="UP000198994">
    <property type="component" value="Unassembled WGS sequence"/>
</dbReference>
<dbReference type="PANTHER" id="PTHR42781">
    <property type="entry name" value="SPERMIDINE/PUTRESCINE IMPORT ATP-BINDING PROTEIN POTA"/>
    <property type="match status" value="1"/>
</dbReference>
<dbReference type="SUPFAM" id="SSF50331">
    <property type="entry name" value="MOP-like"/>
    <property type="match status" value="1"/>
</dbReference>
<evidence type="ECO:0000313" key="6">
    <source>
        <dbReference type="Proteomes" id="UP000198994"/>
    </source>
</evidence>
<dbReference type="OrthoDB" id="9802264at2"/>
<dbReference type="GO" id="GO:0015697">
    <property type="term" value="P:quaternary ammonium group transport"/>
    <property type="evidence" value="ECO:0007669"/>
    <property type="project" value="UniProtKB-ARBA"/>
</dbReference>
<dbReference type="SMART" id="SM00382">
    <property type="entry name" value="AAA"/>
    <property type="match status" value="1"/>
</dbReference>
<accession>A0A1G7BI50</accession>
<dbReference type="PROSITE" id="PS50893">
    <property type="entry name" value="ABC_TRANSPORTER_2"/>
    <property type="match status" value="1"/>
</dbReference>
<dbReference type="SUPFAM" id="SSF52540">
    <property type="entry name" value="P-loop containing nucleoside triphosphate hydrolases"/>
    <property type="match status" value="1"/>
</dbReference>
<dbReference type="Pfam" id="PF08402">
    <property type="entry name" value="TOBE_2"/>
    <property type="match status" value="1"/>
</dbReference>
<proteinExistence type="predicted"/>
<dbReference type="GO" id="GO:0005524">
    <property type="term" value="F:ATP binding"/>
    <property type="evidence" value="ECO:0007669"/>
    <property type="project" value="UniProtKB-KW"/>
</dbReference>
<dbReference type="GO" id="GO:0043190">
    <property type="term" value="C:ATP-binding cassette (ABC) transporter complex"/>
    <property type="evidence" value="ECO:0007669"/>
    <property type="project" value="InterPro"/>
</dbReference>
<dbReference type="FunFam" id="3.40.50.300:FF:000425">
    <property type="entry name" value="Probable ABC transporter, ATP-binding subunit"/>
    <property type="match status" value="1"/>
</dbReference>
<evidence type="ECO:0000256" key="2">
    <source>
        <dbReference type="ARBA" id="ARBA00022741"/>
    </source>
</evidence>
<dbReference type="GO" id="GO:0016887">
    <property type="term" value="F:ATP hydrolysis activity"/>
    <property type="evidence" value="ECO:0007669"/>
    <property type="project" value="InterPro"/>
</dbReference>
<dbReference type="RefSeq" id="WP_089955282.1">
    <property type="nucleotide sequence ID" value="NZ_FNAV01000002.1"/>
</dbReference>
<evidence type="ECO:0000259" key="4">
    <source>
        <dbReference type="PROSITE" id="PS50893"/>
    </source>
</evidence>
<keyword evidence="1" id="KW-0813">Transport</keyword>
<dbReference type="InterPro" id="IPR027417">
    <property type="entry name" value="P-loop_NTPase"/>
</dbReference>
<dbReference type="AlphaFoldDB" id="A0A1G7BI50"/>
<evidence type="ECO:0000256" key="1">
    <source>
        <dbReference type="ARBA" id="ARBA00022448"/>
    </source>
</evidence>